<dbReference type="GO" id="GO:0005737">
    <property type="term" value="C:cytoplasm"/>
    <property type="evidence" value="ECO:0007669"/>
    <property type="project" value="UniProtKB-SubCell"/>
</dbReference>
<dbReference type="InterPro" id="IPR006574">
    <property type="entry name" value="PRY"/>
</dbReference>
<dbReference type="Pfam" id="PF00622">
    <property type="entry name" value="SPRY"/>
    <property type="match status" value="1"/>
</dbReference>
<dbReference type="InterPro" id="IPR001870">
    <property type="entry name" value="B30.2/SPRY"/>
</dbReference>
<accession>A0A668ST79</accession>
<dbReference type="InterPro" id="IPR011029">
    <property type="entry name" value="DEATH-like_dom_sf"/>
</dbReference>
<dbReference type="InterPro" id="IPR041075">
    <property type="entry name" value="NOD1/2_WH"/>
</dbReference>
<dbReference type="InterPro" id="IPR003877">
    <property type="entry name" value="SPRY_dom"/>
</dbReference>
<proteinExistence type="predicted"/>
<feature type="domain" description="B30.2/SPRY" evidence="7">
    <location>
        <begin position="1026"/>
        <end position="1223"/>
    </location>
</feature>
<dbReference type="Pfam" id="PF02758">
    <property type="entry name" value="PYRIN"/>
    <property type="match status" value="1"/>
</dbReference>
<name>A0A668ST79_OREAU</name>
<dbReference type="CDD" id="cd16040">
    <property type="entry name" value="SPRY_PRY_SNTX"/>
    <property type="match status" value="1"/>
</dbReference>
<dbReference type="Pfam" id="PF17776">
    <property type="entry name" value="NLRC4_HD2"/>
    <property type="match status" value="1"/>
</dbReference>
<dbReference type="Gene3D" id="2.60.120.920">
    <property type="match status" value="1"/>
</dbReference>
<dbReference type="Pfam" id="PF13516">
    <property type="entry name" value="LRR_6"/>
    <property type="match status" value="4"/>
</dbReference>
<dbReference type="InterPro" id="IPR001611">
    <property type="entry name" value="Leu-rich_rpt"/>
</dbReference>
<dbReference type="Gene3D" id="1.10.533.10">
    <property type="entry name" value="Death Domain, Fas"/>
    <property type="match status" value="1"/>
</dbReference>
<keyword evidence="5" id="KW-0547">Nucleotide-binding</keyword>
<gene>
    <name evidence="9" type="primary">LOC120433834</name>
</gene>
<keyword evidence="10" id="KW-1185">Reference proteome</keyword>
<evidence type="ECO:0000256" key="1">
    <source>
        <dbReference type="ARBA" id="ARBA00004496"/>
    </source>
</evidence>
<dbReference type="Ensembl" id="ENSOABT00000018094.2">
    <property type="protein sequence ID" value="ENSOABP00000017555.2"/>
    <property type="gene ID" value="ENSOABG00000008575.2"/>
</dbReference>
<evidence type="ECO:0000259" key="7">
    <source>
        <dbReference type="PROSITE" id="PS50188"/>
    </source>
</evidence>
<feature type="domain" description="Pyrin" evidence="8">
    <location>
        <begin position="1"/>
        <end position="90"/>
    </location>
</feature>
<dbReference type="InterPro" id="IPR041267">
    <property type="entry name" value="NLRP_HD2"/>
</dbReference>
<evidence type="ECO:0000256" key="3">
    <source>
        <dbReference type="ARBA" id="ARBA00022614"/>
    </source>
</evidence>
<dbReference type="PANTHER" id="PTHR24106">
    <property type="entry name" value="NACHT, LRR AND CARD DOMAINS-CONTAINING"/>
    <property type="match status" value="1"/>
</dbReference>
<dbReference type="InterPro" id="IPR032675">
    <property type="entry name" value="LRR_dom_sf"/>
</dbReference>
<dbReference type="CDD" id="cd08321">
    <property type="entry name" value="Pyrin_ASC-like"/>
    <property type="match status" value="1"/>
</dbReference>
<dbReference type="GO" id="GO:0005524">
    <property type="term" value="F:ATP binding"/>
    <property type="evidence" value="ECO:0007669"/>
    <property type="project" value="UniProtKB-KW"/>
</dbReference>
<dbReference type="InterPro" id="IPR029495">
    <property type="entry name" value="NACHT-assoc"/>
</dbReference>
<evidence type="ECO:0000259" key="8">
    <source>
        <dbReference type="PROSITE" id="PS50824"/>
    </source>
</evidence>
<dbReference type="InterPro" id="IPR003879">
    <property type="entry name" value="Butyrophylin_SPRY"/>
</dbReference>
<dbReference type="InterPro" id="IPR051261">
    <property type="entry name" value="NLR"/>
</dbReference>
<dbReference type="InterPro" id="IPR043136">
    <property type="entry name" value="B30.2/SPRY_sf"/>
</dbReference>
<sequence>MARVPELLLRILEEMVDKQLRTFHWYLSSNVLEGFTHIPKSRVDGMDRTGTVDLLVQTFGYDGAVAVTEDILMRMKLKLWADTLKEDYSKVPSNHVDKEVGHHTIQEKMKSTLKEKYQNIYEGNADEGETVYLKKIYTELHMIEGAWGSFSDEHEVRQQRSTLVSGDEKSTKAINIFKPKPNQNKRIRTVLTLGIPGMGKTVCAQKFTLSWAEGEENQDITLLFPLPFREINTTIGEKDYSLMQLIHQFFPETKPLEKLGANCKVLFIFDGLDETLLPLNFKHNKVLRDETEPAPLDVLITNLITGDLLGNALIWITSRPAAAHRIPRKHIHQWTEVKGFGNAQREEYFKRSLHDDSLALRVINHVKSSRSLYIMCQIPVFCWITVTVMKKMVRKNMTGVIPNTLTEMYAYLLICQTDRMVEGHYPLKSNNVLLKLAELAFRQLEKGRSIFYEADLKECGIHVKEATIYSGVCTEIFVMEGGNRREVFSFVHLTIQEFLAAVYAHYLYMKRKENVFLGYLKRIYTRWQFKSVFNFHKTAIEKALESTDGHWDLFLRFLLGLSLKSNQELLCKILDLDVEGEEDVSRTIQFIKEKISEEADANLNLFHCLSELKEEALVQEVQSFVSSGRLDAKKMSSAQWSALTFELMTSETTEEEFDLKKYIKSEEGMVKLLTVITSSKHALLNHCNLTENCCEALASALSSTSSHLTALDLSGNKLKDSGVKLLSAGLRSPHCKLKSLRLNNCQLQGDCCKALAVAVSTEFTQLKDLDLSANDFQEVHLKALCVGMCSQFCKLEILRLNQCKLREGCCGNLASLLKSGSSRLKTLDLSNNSLKDSGVSLLAAGLRNPQCRLETLRLSWCNLSQKCCEPIGSAISSDSTQVRELDLSGNNLHGPDFQLLCSGLRSQHCKLKTLRLNECNLQKCCADVASVISSDISQLKELDLSGNDLQDSEIKLLSNGLANTSCTLKTLRLTFCGVTEVGCTHLTSALSSNSYQLRELDLSYNYLQDSGIKLISVHGDKLEKLSVDPNAECFLKATLKNYACTLTFDKNTASKSLFLHDGGKQVTWVRERQQHPDHPERFETVSQVLCQQGLTQHHYWEVEWRGRWVDVAVAKRGISRRAGYHLSGFGYTDQSWSLYCSDDHYTAQHDGHNVEILGHPSHSHRIGIFLDWPAGTLSFYSVFSGTLKHIHTFYSNFTEPLYPGFGMEEDDCSVIISLGDSGKEKLPFIKKKPPVSAVTGWR</sequence>
<dbReference type="SMART" id="SM01289">
    <property type="entry name" value="PYRIN"/>
    <property type="match status" value="1"/>
</dbReference>
<evidence type="ECO:0008006" key="11">
    <source>
        <dbReference type="Google" id="ProtNLM"/>
    </source>
</evidence>
<organism evidence="9 10">
    <name type="scientific">Oreochromis aureus</name>
    <name type="common">Israeli tilapia</name>
    <name type="synonym">Chromis aureus</name>
    <dbReference type="NCBI Taxonomy" id="47969"/>
    <lineage>
        <taxon>Eukaryota</taxon>
        <taxon>Metazoa</taxon>
        <taxon>Chordata</taxon>
        <taxon>Craniata</taxon>
        <taxon>Vertebrata</taxon>
        <taxon>Euteleostomi</taxon>
        <taxon>Actinopterygii</taxon>
        <taxon>Neopterygii</taxon>
        <taxon>Teleostei</taxon>
        <taxon>Neoteleostei</taxon>
        <taxon>Acanthomorphata</taxon>
        <taxon>Ovalentaria</taxon>
        <taxon>Cichlomorphae</taxon>
        <taxon>Cichliformes</taxon>
        <taxon>Cichlidae</taxon>
        <taxon>African cichlids</taxon>
        <taxon>Pseudocrenilabrinae</taxon>
        <taxon>Oreochromini</taxon>
        <taxon>Oreochromis</taxon>
    </lineage>
</organism>
<evidence type="ECO:0000313" key="10">
    <source>
        <dbReference type="Proteomes" id="UP000472276"/>
    </source>
</evidence>
<dbReference type="InterPro" id="IPR013320">
    <property type="entry name" value="ConA-like_dom_sf"/>
</dbReference>
<dbReference type="SMART" id="SM01288">
    <property type="entry name" value="FISNA"/>
    <property type="match status" value="1"/>
</dbReference>
<dbReference type="InterPro" id="IPR007111">
    <property type="entry name" value="NACHT_NTPase"/>
</dbReference>
<dbReference type="AlphaFoldDB" id="A0A668ST79"/>
<dbReference type="Pfam" id="PF14484">
    <property type="entry name" value="FISNA"/>
    <property type="match status" value="1"/>
</dbReference>
<dbReference type="InterPro" id="IPR027417">
    <property type="entry name" value="P-loop_NTPase"/>
</dbReference>
<dbReference type="Pfam" id="PF13765">
    <property type="entry name" value="PRY"/>
    <property type="match status" value="1"/>
</dbReference>
<dbReference type="Proteomes" id="UP000472276">
    <property type="component" value="Unassembled WGS sequence"/>
</dbReference>
<evidence type="ECO:0000256" key="2">
    <source>
        <dbReference type="ARBA" id="ARBA00022490"/>
    </source>
</evidence>
<reference evidence="9" key="2">
    <citation type="submission" date="2025-09" db="UniProtKB">
        <authorList>
            <consortium name="Ensembl"/>
        </authorList>
    </citation>
    <scope>IDENTIFICATION</scope>
</reference>
<comment type="subcellular location">
    <subcellularLocation>
        <location evidence="1">Cytoplasm</location>
    </subcellularLocation>
</comment>
<keyword evidence="2" id="KW-0963">Cytoplasm</keyword>
<dbReference type="OMA" id="NHCNLTE"/>
<evidence type="ECO:0000256" key="5">
    <source>
        <dbReference type="ARBA" id="ARBA00022741"/>
    </source>
</evidence>
<dbReference type="SUPFAM" id="SSF52047">
    <property type="entry name" value="RNI-like"/>
    <property type="match status" value="1"/>
</dbReference>
<dbReference type="FunFam" id="3.40.50.300:FF:000210">
    <property type="entry name" value="Si:dkey-16p6.1"/>
    <property type="match status" value="1"/>
</dbReference>
<dbReference type="SMART" id="SM00449">
    <property type="entry name" value="SPRY"/>
    <property type="match status" value="1"/>
</dbReference>
<evidence type="ECO:0000256" key="6">
    <source>
        <dbReference type="ARBA" id="ARBA00022840"/>
    </source>
</evidence>
<dbReference type="PROSITE" id="PS50188">
    <property type="entry name" value="B302_SPRY"/>
    <property type="match status" value="1"/>
</dbReference>
<dbReference type="PROSITE" id="PS51450">
    <property type="entry name" value="LRR"/>
    <property type="match status" value="1"/>
</dbReference>
<keyword evidence="4" id="KW-0677">Repeat</keyword>
<dbReference type="SMART" id="SM00368">
    <property type="entry name" value="LRR_RI"/>
    <property type="match status" value="11"/>
</dbReference>
<dbReference type="SUPFAM" id="SSF49899">
    <property type="entry name" value="Concanavalin A-like lectins/glucanases"/>
    <property type="match status" value="1"/>
</dbReference>
<dbReference type="PRINTS" id="PR01407">
    <property type="entry name" value="BUTYPHLNCDUF"/>
</dbReference>
<protein>
    <recommendedName>
        <fullName evidence="11">B30.2/SPRY domain-containing protein</fullName>
    </recommendedName>
</protein>
<evidence type="ECO:0000313" key="9">
    <source>
        <dbReference type="Ensembl" id="ENSOABP00000017555.2"/>
    </source>
</evidence>
<evidence type="ECO:0000256" key="4">
    <source>
        <dbReference type="ARBA" id="ARBA00022737"/>
    </source>
</evidence>
<keyword evidence="6" id="KW-0067">ATP-binding</keyword>
<dbReference type="FunFam" id="3.80.10.10:FF:001632">
    <property type="entry name" value="Uncharacterized protein"/>
    <property type="match status" value="1"/>
</dbReference>
<dbReference type="Pfam" id="PF17779">
    <property type="entry name" value="WHD_NOD2"/>
    <property type="match status" value="1"/>
</dbReference>
<dbReference type="Pfam" id="PF05729">
    <property type="entry name" value="NACHT"/>
    <property type="match status" value="1"/>
</dbReference>
<keyword evidence="3" id="KW-0433">Leucine-rich repeat</keyword>
<dbReference type="PROSITE" id="PS50824">
    <property type="entry name" value="DAPIN"/>
    <property type="match status" value="1"/>
</dbReference>
<dbReference type="InterPro" id="IPR004020">
    <property type="entry name" value="DAPIN"/>
</dbReference>
<dbReference type="SUPFAM" id="SSF47986">
    <property type="entry name" value="DEATH domain"/>
    <property type="match status" value="1"/>
</dbReference>
<dbReference type="SMART" id="SM00589">
    <property type="entry name" value="PRY"/>
    <property type="match status" value="1"/>
</dbReference>
<reference evidence="9" key="1">
    <citation type="submission" date="2025-08" db="UniProtKB">
        <authorList>
            <consortium name="Ensembl"/>
        </authorList>
    </citation>
    <scope>IDENTIFICATION</scope>
</reference>
<dbReference type="Gene3D" id="3.80.10.10">
    <property type="entry name" value="Ribonuclease Inhibitor"/>
    <property type="match status" value="2"/>
</dbReference>
<dbReference type="Gene3D" id="3.40.50.300">
    <property type="entry name" value="P-loop containing nucleotide triphosphate hydrolases"/>
    <property type="match status" value="1"/>
</dbReference>